<feature type="transmembrane region" description="Helical" evidence="1">
    <location>
        <begin position="32"/>
        <end position="48"/>
    </location>
</feature>
<evidence type="ECO:0000313" key="3">
    <source>
        <dbReference type="Proteomes" id="UP000030149"/>
    </source>
</evidence>
<dbReference type="AlphaFoldDB" id="V6S9G0"/>
<keyword evidence="3" id="KW-1185">Reference proteome</keyword>
<accession>V6S9G0</accession>
<dbReference type="EMBL" id="JRLZ01000015">
    <property type="protein sequence ID" value="KGO95303.1"/>
    <property type="molecule type" value="Genomic_DNA"/>
</dbReference>
<keyword evidence="1" id="KW-0812">Transmembrane</keyword>
<comment type="caution">
    <text evidence="2">The sequence shown here is derived from an EMBL/GenBank/DDBJ whole genome shotgun (WGS) entry which is preliminary data.</text>
</comment>
<keyword evidence="1" id="KW-0472">Membrane</keyword>
<evidence type="ECO:0000256" key="1">
    <source>
        <dbReference type="SAM" id="Phobius"/>
    </source>
</evidence>
<feature type="transmembrane region" description="Helical" evidence="1">
    <location>
        <begin position="7"/>
        <end position="26"/>
    </location>
</feature>
<organism evidence="2 3">
    <name type="scientific">Flavobacterium enshiense DK69</name>
    <dbReference type="NCBI Taxonomy" id="1107311"/>
    <lineage>
        <taxon>Bacteria</taxon>
        <taxon>Pseudomonadati</taxon>
        <taxon>Bacteroidota</taxon>
        <taxon>Flavobacteriia</taxon>
        <taxon>Flavobacteriales</taxon>
        <taxon>Flavobacteriaceae</taxon>
        <taxon>Flavobacterium</taxon>
    </lineage>
</organism>
<dbReference type="PATRIC" id="fig|1107311.3.peg.2667"/>
<reference evidence="3" key="1">
    <citation type="submission" date="2013-09" db="EMBL/GenBank/DDBJ databases">
        <authorList>
            <person name="Zeng Z."/>
            <person name="Chen C."/>
        </authorList>
    </citation>
    <scope>NUCLEOTIDE SEQUENCE [LARGE SCALE GENOMIC DNA]</scope>
    <source>
        <strain evidence="3">DK69</strain>
    </source>
</reference>
<name>V6S9G0_9FLAO</name>
<dbReference type="STRING" id="1107311.Q767_12665"/>
<dbReference type="eggNOG" id="ENOG50339P1">
    <property type="taxonomic scope" value="Bacteria"/>
</dbReference>
<evidence type="ECO:0000313" key="2">
    <source>
        <dbReference type="EMBL" id="KGO95303.1"/>
    </source>
</evidence>
<proteinExistence type="predicted"/>
<dbReference type="Proteomes" id="UP000030149">
    <property type="component" value="Unassembled WGS sequence"/>
</dbReference>
<gene>
    <name evidence="2" type="ORF">Q767_12665</name>
</gene>
<keyword evidence="1" id="KW-1133">Transmembrane helix</keyword>
<reference evidence="2 3" key="2">
    <citation type="journal article" date="2015" name="Stand. Genomic Sci.">
        <title>High quality draft genomic sequence of Flavobacterium enshiense DK69(T) and comparison among Flavobacterium genomes.</title>
        <authorList>
            <person name="Zeng Z."/>
            <person name="Chen C."/>
            <person name="Du H."/>
            <person name="Wang G."/>
            <person name="Li M."/>
        </authorList>
    </citation>
    <scope>NUCLEOTIDE SEQUENCE [LARGE SCALE GENOMIC DNA]</scope>
    <source>
        <strain evidence="2 3">DK69</strain>
    </source>
</reference>
<protein>
    <submittedName>
        <fullName evidence="2">Uncharacterized protein</fullName>
    </submittedName>
</protein>
<sequence>MKFLQYIHYMYLIMAVLFVYDGIVRVQNNENSILSFLFAAAAVFMFFFRRRFSEKIKNNNK</sequence>